<dbReference type="InterPro" id="IPR055190">
    <property type="entry name" value="ATP-synt_VA_C"/>
</dbReference>
<evidence type="ECO:0000313" key="10">
    <source>
        <dbReference type="EMBL" id="WNY70164.1"/>
    </source>
</evidence>
<comment type="similarity">
    <text evidence="1 5">Belongs to the ATPase alpha/beta chains family.</text>
</comment>
<dbReference type="InterPro" id="IPR022879">
    <property type="entry name" value="V-ATPase_su_B/beta"/>
</dbReference>
<feature type="domain" description="ATP synthase A/B type C-terminal" evidence="8">
    <location>
        <begin position="334"/>
        <end position="427"/>
    </location>
</feature>
<accession>A0A7X0DPK0</accession>
<dbReference type="Proteomes" id="UP000536100">
    <property type="component" value="Unassembled WGS sequence"/>
</dbReference>
<evidence type="ECO:0000313" key="9">
    <source>
        <dbReference type="EMBL" id="MBB6213271.1"/>
    </source>
</evidence>
<dbReference type="Pfam" id="PF02874">
    <property type="entry name" value="ATP-synt_ab_N"/>
    <property type="match status" value="1"/>
</dbReference>
<dbReference type="PANTHER" id="PTHR43389">
    <property type="entry name" value="V-TYPE PROTON ATPASE SUBUNIT B"/>
    <property type="match status" value="1"/>
</dbReference>
<keyword evidence="12" id="KW-1185">Reference proteome</keyword>
<evidence type="ECO:0000256" key="3">
    <source>
        <dbReference type="ARBA" id="ARBA00023065"/>
    </source>
</evidence>
<evidence type="ECO:0000259" key="8">
    <source>
        <dbReference type="Pfam" id="PF22919"/>
    </source>
</evidence>
<protein>
    <recommendedName>
        <fullName evidence="5">V-type ATP synthase beta chain</fullName>
    </recommendedName>
    <alternativeName>
        <fullName evidence="5">V-ATPase subunit B</fullName>
    </alternativeName>
</protein>
<dbReference type="CDD" id="cd18118">
    <property type="entry name" value="ATP-synt_V_A-type_beta_N"/>
    <property type="match status" value="1"/>
</dbReference>
<dbReference type="InterPro" id="IPR027417">
    <property type="entry name" value="P-loop_NTPase"/>
</dbReference>
<gene>
    <name evidence="5" type="primary">atpB</name>
    <name evidence="9" type="ORF">HNP67_000754</name>
    <name evidence="10" type="ORF">QIA39_00455</name>
</gene>
<evidence type="ECO:0000256" key="5">
    <source>
        <dbReference type="HAMAP-Rule" id="MF_00310"/>
    </source>
</evidence>
<feature type="domain" description="ATPase F1/V1/A1 complex alpha/beta subunit N-terminal" evidence="7">
    <location>
        <begin position="9"/>
        <end position="71"/>
    </location>
</feature>
<evidence type="ECO:0000256" key="2">
    <source>
        <dbReference type="ARBA" id="ARBA00022448"/>
    </source>
</evidence>
<dbReference type="AlphaFoldDB" id="A0A7X0DPK0"/>
<dbReference type="EMBL" id="CP132476">
    <property type="protein sequence ID" value="WNY70164.1"/>
    <property type="molecule type" value="Genomic_DNA"/>
</dbReference>
<comment type="function">
    <text evidence="4 5">Produces ATP from ADP in the presence of a proton gradient across the membrane. The V-type beta chain is a regulatory subunit.</text>
</comment>
<dbReference type="Pfam" id="PF22919">
    <property type="entry name" value="ATP-synt_VA_C"/>
    <property type="match status" value="1"/>
</dbReference>
<evidence type="ECO:0000259" key="6">
    <source>
        <dbReference type="Pfam" id="PF00006"/>
    </source>
</evidence>
<evidence type="ECO:0000259" key="7">
    <source>
        <dbReference type="Pfam" id="PF02874"/>
    </source>
</evidence>
<evidence type="ECO:0000256" key="4">
    <source>
        <dbReference type="ARBA" id="ARBA00059599"/>
    </source>
</evidence>
<keyword evidence="3 5" id="KW-0406">Ion transport</keyword>
<dbReference type="HAMAP" id="MF_00310">
    <property type="entry name" value="ATP_synth_B_arch"/>
    <property type="match status" value="1"/>
</dbReference>
<dbReference type="Gene3D" id="3.40.50.12240">
    <property type="match status" value="1"/>
</dbReference>
<proteinExistence type="inferred from homology"/>
<dbReference type="CDD" id="cd01135">
    <property type="entry name" value="V_A-ATPase_B"/>
    <property type="match status" value="1"/>
</dbReference>
<evidence type="ECO:0000313" key="11">
    <source>
        <dbReference type="Proteomes" id="UP000536100"/>
    </source>
</evidence>
<keyword evidence="5" id="KW-0375">Hydrogen ion transport</keyword>
<keyword evidence="5" id="KW-0066">ATP synthesis</keyword>
<dbReference type="GO" id="GO:0005524">
    <property type="term" value="F:ATP binding"/>
    <property type="evidence" value="ECO:0007669"/>
    <property type="project" value="UniProtKB-UniRule"/>
</dbReference>
<dbReference type="Proteomes" id="UP001302829">
    <property type="component" value="Chromosome"/>
</dbReference>
<dbReference type="NCBIfam" id="NF003235">
    <property type="entry name" value="PRK04196.1"/>
    <property type="match status" value="1"/>
</dbReference>
<keyword evidence="2 5" id="KW-0813">Transport</keyword>
<dbReference type="NCBIfam" id="NF002555">
    <property type="entry name" value="PRK02118.1"/>
    <property type="match status" value="1"/>
</dbReference>
<dbReference type="InterPro" id="IPR004100">
    <property type="entry name" value="ATPase_F1/V1/A1_a/bsu_N"/>
</dbReference>
<reference evidence="10 12" key="2">
    <citation type="submission" date="2023-07" db="EMBL/GenBank/DDBJ databases">
        <title>Genome sequencing of multiple Borrelia sensu lato isolates.</title>
        <authorList>
            <person name="Mongodin E.F."/>
            <person name="Rudenko N."/>
            <person name="Fraser C.M."/>
            <person name="Schutzer S."/>
            <person name="Luft B."/>
            <person name="Morgan R."/>
            <person name="Chastens S."/>
            <person name="Qiu W."/>
        </authorList>
    </citation>
    <scope>NUCLEOTIDE SEQUENCE [LARGE SCALE GENOMIC DNA]</scope>
    <source>
        <strain evidence="10 12">CA446</strain>
    </source>
</reference>
<feature type="domain" description="ATPase F1/V1/A1 complex alpha/beta subunit nucleotide-binding" evidence="6">
    <location>
        <begin position="127"/>
        <end position="318"/>
    </location>
</feature>
<dbReference type="EMBL" id="JACHFB010000002">
    <property type="protein sequence ID" value="MBB6213271.1"/>
    <property type="molecule type" value="Genomic_DNA"/>
</dbReference>
<evidence type="ECO:0000313" key="12">
    <source>
        <dbReference type="Proteomes" id="UP001302829"/>
    </source>
</evidence>
<reference evidence="9 11" key="1">
    <citation type="submission" date="2020-08" db="EMBL/GenBank/DDBJ databases">
        <title>Genomic Encyclopedia of Type Strains, Phase IV (KMG-IV): sequencing the most valuable type-strain genomes for metagenomic binning, comparative biology and taxonomic classification.</title>
        <authorList>
            <person name="Goeker M."/>
        </authorList>
    </citation>
    <scope>NUCLEOTIDE SEQUENCE [LARGE SCALE GENOMIC DNA]</scope>
    <source>
        <strain evidence="9 11">DSM 17989</strain>
    </source>
</reference>
<dbReference type="GO" id="GO:0042777">
    <property type="term" value="P:proton motive force-driven plasma membrane ATP synthesis"/>
    <property type="evidence" value="ECO:0007669"/>
    <property type="project" value="UniProtKB-UniRule"/>
</dbReference>
<dbReference type="RefSeq" id="WP_184125087.1">
    <property type="nucleotide sequence ID" value="NZ_CP124076.1"/>
</dbReference>
<dbReference type="Pfam" id="PF00006">
    <property type="entry name" value="ATP-synt_ab"/>
    <property type="match status" value="1"/>
</dbReference>
<dbReference type="PANTHER" id="PTHR43389:SF4">
    <property type="entry name" value="V-TYPE PROTON ATPASE SUBUNIT B"/>
    <property type="match status" value="1"/>
</dbReference>
<organism evidence="9 11">
    <name type="scientific">Borreliella californiensis</name>
    <dbReference type="NCBI Taxonomy" id="373543"/>
    <lineage>
        <taxon>Bacteria</taxon>
        <taxon>Pseudomonadati</taxon>
        <taxon>Spirochaetota</taxon>
        <taxon>Spirochaetia</taxon>
        <taxon>Spirochaetales</taxon>
        <taxon>Borreliaceae</taxon>
        <taxon>Borreliella</taxon>
    </lineage>
</organism>
<name>A0A7X0DPK0_9SPIR</name>
<dbReference type="GO" id="GO:0046933">
    <property type="term" value="F:proton-transporting ATP synthase activity, rotational mechanism"/>
    <property type="evidence" value="ECO:0007669"/>
    <property type="project" value="UniProtKB-UniRule"/>
</dbReference>
<dbReference type="InterPro" id="IPR000194">
    <property type="entry name" value="ATPase_F1/V1/A1_a/bsu_nucl-bd"/>
</dbReference>
<evidence type="ECO:0000256" key="1">
    <source>
        <dbReference type="ARBA" id="ARBA00008936"/>
    </source>
</evidence>
<dbReference type="SUPFAM" id="SSF52540">
    <property type="entry name" value="P-loop containing nucleoside triphosphate hydrolases"/>
    <property type="match status" value="1"/>
</dbReference>
<sequence length="434" mass="48031">MKRVYSKIESIAGNVITVTAQGIKYGELAIVKAKDTSSLAEVIKLDREKVSLQVYGGTRGVSTSDEIKFLGHSMQVSFSDNLLGRIFDGSGNPRDGGPTLDDSLIEIGGPSANPTKRIVPRNMIRTGLPMIDVFNTLVESQKLPIFSVSGEPYNELLVRIALQAEVDLIILGGMGLKNDDYLTFKDSLEKGGALSRAIFFVHTANDSVVESLTVPDISLSVAEKFALKGKKVLVLLTDMTNFADAMKEISITMEQVPSNRGYPGDLYSQLAYRYEKAIDFEGAGSITILAVTTMPGDDVTHPVPDNTGYITEGQYYLKGGRIEPFGSLSRLKQMVNSRTRDDHRTIMDSMIKLYASSKESVEKKAMGFNMTKWDEKLLKYSNMFENKMMDLSVNIPLEEALDLGWDILASCFSPKETGIKTDLIEKYWPKKETY</sequence>